<feature type="compositionally biased region" description="Low complexity" evidence="1">
    <location>
        <begin position="86"/>
        <end position="99"/>
    </location>
</feature>
<dbReference type="AlphaFoldDB" id="A0A2P5YYS3"/>
<evidence type="ECO:0000256" key="1">
    <source>
        <dbReference type="SAM" id="MobiDB-lite"/>
    </source>
</evidence>
<feature type="chain" id="PRO_5015114821" description="Classical arabinogalactan protein 4" evidence="2">
    <location>
        <begin position="21"/>
        <end position="148"/>
    </location>
</feature>
<evidence type="ECO:0000256" key="2">
    <source>
        <dbReference type="SAM" id="SignalP"/>
    </source>
</evidence>
<comment type="caution">
    <text evidence="3">The sequence shown here is derived from an EMBL/GenBank/DDBJ whole genome shotgun (WGS) entry which is preliminary data.</text>
</comment>
<dbReference type="Proteomes" id="UP000247346">
    <property type="component" value="Unassembled WGS sequence"/>
</dbReference>
<feature type="compositionally biased region" description="Low complexity" evidence="1">
    <location>
        <begin position="58"/>
        <end position="71"/>
    </location>
</feature>
<accession>A0A2P5YYS3</accession>
<dbReference type="GeneID" id="93877546"/>
<organism evidence="3 4">
    <name type="scientific">Xanthomonas sacchari</name>
    <dbReference type="NCBI Taxonomy" id="56458"/>
    <lineage>
        <taxon>Bacteria</taxon>
        <taxon>Pseudomonadati</taxon>
        <taxon>Pseudomonadota</taxon>
        <taxon>Gammaproteobacteria</taxon>
        <taxon>Lysobacterales</taxon>
        <taxon>Lysobacteraceae</taxon>
        <taxon>Xanthomonas</taxon>
    </lineage>
</organism>
<dbReference type="STRING" id="56458.SB85_10245"/>
<feature type="compositionally biased region" description="Low complexity" evidence="1">
    <location>
        <begin position="41"/>
        <end position="51"/>
    </location>
</feature>
<keyword evidence="2" id="KW-0732">Signal</keyword>
<evidence type="ECO:0000313" key="4">
    <source>
        <dbReference type="Proteomes" id="UP000247346"/>
    </source>
</evidence>
<dbReference type="RefSeq" id="WP_041500563.1">
    <property type="nucleotide sequence ID" value="NZ_CP132343.1"/>
</dbReference>
<evidence type="ECO:0000313" key="3">
    <source>
        <dbReference type="EMBL" id="PPU79912.1"/>
    </source>
</evidence>
<feature type="signal peptide" evidence="2">
    <location>
        <begin position="1"/>
        <end position="20"/>
    </location>
</feature>
<dbReference type="OrthoDB" id="5988514at2"/>
<gene>
    <name evidence="3" type="ORF">XsacCFBP4641_20045</name>
</gene>
<protein>
    <recommendedName>
        <fullName evidence="5">Classical arabinogalactan protein 4</fullName>
    </recommendedName>
</protein>
<name>A0A2P5YYS3_9XANT</name>
<feature type="region of interest" description="Disordered" evidence="1">
    <location>
        <begin position="26"/>
        <end position="105"/>
    </location>
</feature>
<proteinExistence type="predicted"/>
<evidence type="ECO:0008006" key="5">
    <source>
        <dbReference type="Google" id="ProtNLM"/>
    </source>
</evidence>
<sequence>MNRLLPCVAIALLVPALAAAQQLQPVPGAPASDRDANTLRSAPAPAPSVASRLDERAPASASAPKATPVPSNLDDRPQGKARHTRPASPAVPAAALADPSARRPVRLYDRRGQLVPGAMQVGPNRALDTRTGRYYTTVPSGDGVRIQD</sequence>
<dbReference type="EMBL" id="MDEK01000025">
    <property type="protein sequence ID" value="PPU79912.1"/>
    <property type="molecule type" value="Genomic_DNA"/>
</dbReference>
<reference evidence="3 4" key="1">
    <citation type="submission" date="2016-08" db="EMBL/GenBank/DDBJ databases">
        <authorList>
            <person name="Seilhamer J.J."/>
        </authorList>
    </citation>
    <scope>NUCLEOTIDE SEQUENCE [LARGE SCALE GENOMIC DNA]</scope>
    <source>
        <strain evidence="3 4">CFBP4641</strain>
    </source>
</reference>